<dbReference type="AlphaFoldDB" id="A0A0E9W4Z9"/>
<organism evidence="1">
    <name type="scientific">Anguilla anguilla</name>
    <name type="common">European freshwater eel</name>
    <name type="synonym">Muraena anguilla</name>
    <dbReference type="NCBI Taxonomy" id="7936"/>
    <lineage>
        <taxon>Eukaryota</taxon>
        <taxon>Metazoa</taxon>
        <taxon>Chordata</taxon>
        <taxon>Craniata</taxon>
        <taxon>Vertebrata</taxon>
        <taxon>Euteleostomi</taxon>
        <taxon>Actinopterygii</taxon>
        <taxon>Neopterygii</taxon>
        <taxon>Teleostei</taxon>
        <taxon>Anguilliformes</taxon>
        <taxon>Anguillidae</taxon>
        <taxon>Anguilla</taxon>
    </lineage>
</organism>
<proteinExistence type="predicted"/>
<reference evidence="1" key="2">
    <citation type="journal article" date="2015" name="Fish Shellfish Immunol.">
        <title>Early steps in the European eel (Anguilla anguilla)-Vibrio vulnificus interaction in the gills: Role of the RtxA13 toxin.</title>
        <authorList>
            <person name="Callol A."/>
            <person name="Pajuelo D."/>
            <person name="Ebbesson L."/>
            <person name="Teles M."/>
            <person name="MacKenzie S."/>
            <person name="Amaro C."/>
        </authorList>
    </citation>
    <scope>NUCLEOTIDE SEQUENCE</scope>
</reference>
<evidence type="ECO:0000313" key="1">
    <source>
        <dbReference type="EMBL" id="JAH84670.1"/>
    </source>
</evidence>
<sequence length="31" mass="3410">MLGCSHHSCNTIAVMANTVFPIPRFLCFSLV</sequence>
<reference evidence="1" key="1">
    <citation type="submission" date="2014-11" db="EMBL/GenBank/DDBJ databases">
        <authorList>
            <person name="Amaro Gonzalez C."/>
        </authorList>
    </citation>
    <scope>NUCLEOTIDE SEQUENCE</scope>
</reference>
<accession>A0A0E9W4Z9</accession>
<dbReference type="EMBL" id="GBXM01023907">
    <property type="protein sequence ID" value="JAH84670.1"/>
    <property type="molecule type" value="Transcribed_RNA"/>
</dbReference>
<name>A0A0E9W4Z9_ANGAN</name>
<protein>
    <submittedName>
        <fullName evidence="1">Uncharacterized protein</fullName>
    </submittedName>
</protein>